<dbReference type="EMBL" id="MU275946">
    <property type="protein sequence ID" value="KAI0045624.1"/>
    <property type="molecule type" value="Genomic_DNA"/>
</dbReference>
<reference evidence="1" key="1">
    <citation type="submission" date="2021-02" db="EMBL/GenBank/DDBJ databases">
        <authorList>
            <consortium name="DOE Joint Genome Institute"/>
            <person name="Ahrendt S."/>
            <person name="Looney B.P."/>
            <person name="Miyauchi S."/>
            <person name="Morin E."/>
            <person name="Drula E."/>
            <person name="Courty P.E."/>
            <person name="Chicoki N."/>
            <person name="Fauchery L."/>
            <person name="Kohler A."/>
            <person name="Kuo A."/>
            <person name="Labutti K."/>
            <person name="Pangilinan J."/>
            <person name="Lipzen A."/>
            <person name="Riley R."/>
            <person name="Andreopoulos W."/>
            <person name="He G."/>
            <person name="Johnson J."/>
            <person name="Barry K.W."/>
            <person name="Grigoriev I.V."/>
            <person name="Nagy L."/>
            <person name="Hibbett D."/>
            <person name="Henrissat B."/>
            <person name="Matheny P.B."/>
            <person name="Labbe J."/>
            <person name="Martin F."/>
        </authorList>
    </citation>
    <scope>NUCLEOTIDE SEQUENCE</scope>
    <source>
        <strain evidence="1">FP105234-sp</strain>
    </source>
</reference>
<accession>A0ACB8RN01</accession>
<evidence type="ECO:0000313" key="1">
    <source>
        <dbReference type="EMBL" id="KAI0045624.1"/>
    </source>
</evidence>
<organism evidence="1 2">
    <name type="scientific">Auriscalpium vulgare</name>
    <dbReference type="NCBI Taxonomy" id="40419"/>
    <lineage>
        <taxon>Eukaryota</taxon>
        <taxon>Fungi</taxon>
        <taxon>Dikarya</taxon>
        <taxon>Basidiomycota</taxon>
        <taxon>Agaricomycotina</taxon>
        <taxon>Agaricomycetes</taxon>
        <taxon>Russulales</taxon>
        <taxon>Auriscalpiaceae</taxon>
        <taxon>Auriscalpium</taxon>
    </lineage>
</organism>
<keyword evidence="2" id="KW-1185">Reference proteome</keyword>
<protein>
    <submittedName>
        <fullName evidence="1">Uncharacterized protein</fullName>
    </submittedName>
</protein>
<evidence type="ECO:0000313" key="2">
    <source>
        <dbReference type="Proteomes" id="UP000814033"/>
    </source>
</evidence>
<gene>
    <name evidence="1" type="ORF">FA95DRAFT_103059</name>
</gene>
<reference evidence="1" key="2">
    <citation type="journal article" date="2022" name="New Phytol.">
        <title>Evolutionary transition to the ectomycorrhizal habit in the genomes of a hyperdiverse lineage of mushroom-forming fungi.</title>
        <authorList>
            <person name="Looney B."/>
            <person name="Miyauchi S."/>
            <person name="Morin E."/>
            <person name="Drula E."/>
            <person name="Courty P.E."/>
            <person name="Kohler A."/>
            <person name="Kuo A."/>
            <person name="LaButti K."/>
            <person name="Pangilinan J."/>
            <person name="Lipzen A."/>
            <person name="Riley R."/>
            <person name="Andreopoulos W."/>
            <person name="He G."/>
            <person name="Johnson J."/>
            <person name="Nolan M."/>
            <person name="Tritt A."/>
            <person name="Barry K.W."/>
            <person name="Grigoriev I.V."/>
            <person name="Nagy L.G."/>
            <person name="Hibbett D."/>
            <person name="Henrissat B."/>
            <person name="Matheny P.B."/>
            <person name="Labbe J."/>
            <person name="Martin F.M."/>
        </authorList>
    </citation>
    <scope>NUCLEOTIDE SEQUENCE</scope>
    <source>
        <strain evidence="1">FP105234-sp</strain>
    </source>
</reference>
<comment type="caution">
    <text evidence="1">The sequence shown here is derived from an EMBL/GenBank/DDBJ whole genome shotgun (WGS) entry which is preliminary data.</text>
</comment>
<name>A0ACB8RN01_9AGAM</name>
<proteinExistence type="predicted"/>
<sequence>MQDDPFTGTYPKAAPKESNAIDGNSEAGNGRTRDSASLPTMTLAIRTSDDDSAGGPRVQNGRPAFNSTPFTLGADTLAPRNAVSRWRTTTESTSAMSASGSSLVTMEFKRDEVREFEMQSGSRRVTTAYTERKEVLKVEMQDNSCTVTDAKAASIHSNVIEVNSEAGSGRDTSVRINSNYLKSNTTAVSLNRPAGVTVRGANINDRNNRLTLSDSYSGSDGSSQLLPGAKIEEVDFEMQDDSCTVTDAKPARKEAKVININSGTGRGRTRDTPVRSRGFFKTSWHVLKRFFP</sequence>
<dbReference type="Proteomes" id="UP000814033">
    <property type="component" value="Unassembled WGS sequence"/>
</dbReference>